<feature type="non-terminal residue" evidence="1">
    <location>
        <position position="55"/>
    </location>
</feature>
<evidence type="ECO:0008006" key="3">
    <source>
        <dbReference type="Google" id="ProtNLM"/>
    </source>
</evidence>
<evidence type="ECO:0000313" key="1">
    <source>
        <dbReference type="EMBL" id="RKF82772.1"/>
    </source>
</evidence>
<dbReference type="OrthoDB" id="3599317at2759"/>
<evidence type="ECO:0000313" key="2">
    <source>
        <dbReference type="Proteomes" id="UP000285405"/>
    </source>
</evidence>
<name>A0A420J7K6_9PEZI</name>
<dbReference type="Proteomes" id="UP000285405">
    <property type="component" value="Unassembled WGS sequence"/>
</dbReference>
<reference evidence="1 2" key="1">
    <citation type="journal article" date="2018" name="BMC Genomics">
        <title>Comparative genome analyses reveal sequence features reflecting distinct modes of host-adaptation between dicot and monocot powdery mildew.</title>
        <authorList>
            <person name="Wu Y."/>
            <person name="Ma X."/>
            <person name="Pan Z."/>
            <person name="Kale S.D."/>
            <person name="Song Y."/>
            <person name="King H."/>
            <person name="Zhang Q."/>
            <person name="Presley C."/>
            <person name="Deng X."/>
            <person name="Wei C.I."/>
            <person name="Xiao S."/>
        </authorList>
    </citation>
    <scope>NUCLEOTIDE SEQUENCE [LARGE SCALE GENOMIC DNA]</scope>
    <source>
        <strain evidence="1">UCSC1</strain>
    </source>
</reference>
<protein>
    <recommendedName>
        <fullName evidence="3">DUF4219 domain-containing protein</fullName>
    </recommendedName>
</protein>
<sequence>MSSERAVIPKLAGSKNYAIWAIRMKAHLIDRGYKSVIATDEVNDDVNDRALAAIH</sequence>
<gene>
    <name evidence="1" type="ORF">GcC1_011031</name>
</gene>
<comment type="caution">
    <text evidence="1">The sequence shown here is derived from an EMBL/GenBank/DDBJ whole genome shotgun (WGS) entry which is preliminary data.</text>
</comment>
<accession>A0A420J7K6</accession>
<proteinExistence type="predicted"/>
<organism evidence="1 2">
    <name type="scientific">Golovinomyces cichoracearum</name>
    <dbReference type="NCBI Taxonomy" id="62708"/>
    <lineage>
        <taxon>Eukaryota</taxon>
        <taxon>Fungi</taxon>
        <taxon>Dikarya</taxon>
        <taxon>Ascomycota</taxon>
        <taxon>Pezizomycotina</taxon>
        <taxon>Leotiomycetes</taxon>
        <taxon>Erysiphales</taxon>
        <taxon>Erysiphaceae</taxon>
        <taxon>Golovinomyces</taxon>
    </lineage>
</organism>
<dbReference type="AlphaFoldDB" id="A0A420J7K6"/>
<dbReference type="EMBL" id="MCBR01001122">
    <property type="protein sequence ID" value="RKF82772.1"/>
    <property type="molecule type" value="Genomic_DNA"/>
</dbReference>